<dbReference type="Proteomes" id="UP000028761">
    <property type="component" value="Chromosome 3"/>
</dbReference>
<evidence type="ECO:0000313" key="1">
    <source>
        <dbReference type="Ensembl" id="ENSPANP00000053495.1"/>
    </source>
</evidence>
<dbReference type="GeneTree" id="ENSGT00940000163505"/>
<organism evidence="1 2">
    <name type="scientific">Papio anubis</name>
    <name type="common">Olive baboon</name>
    <dbReference type="NCBI Taxonomy" id="9555"/>
    <lineage>
        <taxon>Eukaryota</taxon>
        <taxon>Metazoa</taxon>
        <taxon>Chordata</taxon>
        <taxon>Craniata</taxon>
        <taxon>Vertebrata</taxon>
        <taxon>Euteleostomi</taxon>
        <taxon>Mammalia</taxon>
        <taxon>Eutheria</taxon>
        <taxon>Euarchontoglires</taxon>
        <taxon>Primates</taxon>
        <taxon>Haplorrhini</taxon>
        <taxon>Catarrhini</taxon>
        <taxon>Cercopithecidae</taxon>
        <taxon>Cercopithecinae</taxon>
        <taxon>Papio</taxon>
    </lineage>
</organism>
<dbReference type="AlphaFoldDB" id="A0A8I5NA25"/>
<dbReference type="PRINTS" id="PR02045">
    <property type="entry name" value="F138DOMAIN"/>
</dbReference>
<keyword evidence="2" id="KW-1185">Reference proteome</keyword>
<reference evidence="1" key="3">
    <citation type="submission" date="2025-09" db="UniProtKB">
        <authorList>
            <consortium name="Ensembl"/>
        </authorList>
    </citation>
    <scope>IDENTIFICATION</scope>
</reference>
<evidence type="ECO:0000313" key="2">
    <source>
        <dbReference type="Proteomes" id="UP000028761"/>
    </source>
</evidence>
<dbReference type="PANTHER" id="PTHR12138">
    <property type="entry name" value="PRIMATE-EXPANDED PROTEIN FAMILY"/>
    <property type="match status" value="1"/>
</dbReference>
<dbReference type="Ensembl" id="ENSPANT00000069717.1">
    <property type="protein sequence ID" value="ENSPANP00000053495.1"/>
    <property type="gene ID" value="ENSPANG00000038075.1"/>
</dbReference>
<protein>
    <submittedName>
        <fullName evidence="1">Uncharacterized protein</fullName>
    </submittedName>
</protein>
<accession>A0A8I5NA25</accession>
<proteinExistence type="predicted"/>
<dbReference type="PANTHER" id="PTHR12138:SF75">
    <property type="entry name" value="SECRETED PROTEIN"/>
    <property type="match status" value="1"/>
</dbReference>
<reference evidence="1 2" key="1">
    <citation type="submission" date="2012-03" db="EMBL/GenBank/DDBJ databases">
        <title>Whole Genome Assembly of Papio anubis.</title>
        <authorList>
            <person name="Liu Y.L."/>
            <person name="Abraham K.A."/>
            <person name="Akbar H.A."/>
            <person name="Ali S.A."/>
            <person name="Anosike U.A."/>
            <person name="Aqrawi P.A."/>
            <person name="Arias F.A."/>
            <person name="Attaway T.A."/>
            <person name="Awwad R.A."/>
            <person name="Babu C.B."/>
            <person name="Bandaranaike D.B."/>
            <person name="Battles P.B."/>
            <person name="Bell A.B."/>
            <person name="Beltran B.B."/>
            <person name="Berhane-Mersha D.B."/>
            <person name="Bess C.B."/>
            <person name="Bickham C.B."/>
            <person name="Bolden T.B."/>
            <person name="Carter K.C."/>
            <person name="Chau D.C."/>
            <person name="Chavez A.C."/>
            <person name="Clerc-Blankenburg K.C."/>
            <person name="Coyle M.C."/>
            <person name="Dao M.D."/>
            <person name="Davila M.L.D."/>
            <person name="Davy-Carroll L.D."/>
            <person name="Denson S.D."/>
            <person name="Dinh H.D."/>
            <person name="Fernandez S.F."/>
            <person name="Fernando P.F."/>
            <person name="Forbes L.F."/>
            <person name="Francis C.F."/>
            <person name="Francisco L.F."/>
            <person name="Fu Q.F."/>
            <person name="Garcia-Iii R.G."/>
            <person name="Garrett T.G."/>
            <person name="Gross S.G."/>
            <person name="Gubbala S.G."/>
            <person name="Hirani K.H."/>
            <person name="Hogues M.H."/>
            <person name="Hollins B.H."/>
            <person name="Jackson L.J."/>
            <person name="Javaid M.J."/>
            <person name="Jhangiani S.J."/>
            <person name="Johnson A.J."/>
            <person name="Johnson B.J."/>
            <person name="Jones J.J."/>
            <person name="Joshi V.J."/>
            <person name="Kalu J.K."/>
            <person name="Khan N.K."/>
            <person name="Korchina V.K."/>
            <person name="Kovar C.K."/>
            <person name="Lago L.L."/>
            <person name="Lara F.L."/>
            <person name="Le T.-K.L."/>
            <person name="Lee S.L."/>
            <person name="Legall-Iii F.L."/>
            <person name="Lemon S.L."/>
            <person name="Liu J.L."/>
            <person name="Liu Y.-S.L."/>
            <person name="Liyanage D.L."/>
            <person name="Lopez J.L."/>
            <person name="Lorensuhewa L.L."/>
            <person name="Mata R.M."/>
            <person name="Mathew T.M."/>
            <person name="Mercado C.M."/>
            <person name="Mercado I.M."/>
            <person name="Morales K.M."/>
            <person name="Morgan M.M."/>
            <person name="Munidasa M.M."/>
            <person name="Ngo D.N."/>
            <person name="Nguyen L.N."/>
            <person name="Nguyen T.N."/>
            <person name="Nguyen N.N."/>
            <person name="Obregon M.O."/>
            <person name="Okwuonu G.O."/>
            <person name="Ongeri F.O."/>
            <person name="Onwere C.O."/>
            <person name="Osifeso I.O."/>
            <person name="Parra A.P."/>
            <person name="Patil S.P."/>
            <person name="Perez A.P."/>
            <person name="Perez Y.P."/>
            <person name="Pham C.P."/>
            <person name="Pu L.-L.P."/>
            <person name="Puazo M.P."/>
            <person name="Quiroz J.Q."/>
            <person name="Rouhana J.R."/>
            <person name="Ruiz M.R."/>
            <person name="Ruiz S.-J.R."/>
            <person name="Saada N.S."/>
            <person name="Santibanez J.S."/>
            <person name="Scheel M.S."/>
            <person name="Schneider B.S."/>
            <person name="Simmons D.S."/>
            <person name="Sisson I.S."/>
            <person name="Tang L.-Y.T."/>
            <person name="Thornton R.T."/>
            <person name="Tisius J.T."/>
            <person name="Toledanes G.T."/>
            <person name="Trejos Z.T."/>
            <person name="Usmani K.U."/>
            <person name="Varghese R.V."/>
            <person name="Vattathil S.V."/>
            <person name="Vee V.V."/>
            <person name="Walker D.W."/>
            <person name="Weissenberger G.W."/>
            <person name="White C.W."/>
            <person name="Williams A.W."/>
            <person name="Woodworth J.W."/>
            <person name="Wright R.W."/>
            <person name="Zhu Y.Z."/>
            <person name="Han Y.H."/>
            <person name="Newsham I.N."/>
            <person name="Nazareth L.N."/>
            <person name="Worley K.W."/>
            <person name="Muzny D.M."/>
            <person name="Rogers J.R."/>
            <person name="Gibbs R.G."/>
        </authorList>
    </citation>
    <scope>NUCLEOTIDE SEQUENCE [LARGE SCALE GENOMIC DNA]</scope>
</reference>
<name>A0A8I5NA25_PAPAN</name>
<reference evidence="1" key="2">
    <citation type="submission" date="2025-08" db="UniProtKB">
        <authorList>
            <consortium name="Ensembl"/>
        </authorList>
    </citation>
    <scope>IDENTIFICATION</scope>
</reference>
<sequence>MTYYKVKSSFFKMAIWKNTKQNSYLKSHYQGIIPMYTFFFFLSLALSPRLECSGAVSAHCNLCLLGSSDSTPSASQVAETTGTQRHAWLIFFFFFLRRRLALLPRLECSGAISTHCKLRLPGSRHSPASASHVAGITGARHRARLIFVFLVETGFHHVGEGSLDLLTS</sequence>